<proteinExistence type="predicted"/>
<organism evidence="1 2">
    <name type="scientific">Solitalea canadensis (strain ATCC 29591 / DSM 3403 / JCM 21819 / LMG 8368 / NBRC 15130 / NCIMB 12057 / USAM 9D)</name>
    <name type="common">Flexibacter canadensis</name>
    <dbReference type="NCBI Taxonomy" id="929556"/>
    <lineage>
        <taxon>Bacteria</taxon>
        <taxon>Pseudomonadati</taxon>
        <taxon>Bacteroidota</taxon>
        <taxon>Sphingobacteriia</taxon>
        <taxon>Sphingobacteriales</taxon>
        <taxon>Sphingobacteriaceae</taxon>
        <taxon>Solitalea</taxon>
    </lineage>
</organism>
<dbReference type="KEGG" id="scn:Solca_4378"/>
<dbReference type="RefSeq" id="WP_014682590.1">
    <property type="nucleotide sequence ID" value="NC_017770.1"/>
</dbReference>
<gene>
    <name evidence="1" type="ordered locus">Solca_4378</name>
</gene>
<dbReference type="STRING" id="929556.Solca_4378"/>
<dbReference type="Proteomes" id="UP000007590">
    <property type="component" value="Chromosome"/>
</dbReference>
<evidence type="ECO:0000313" key="1">
    <source>
        <dbReference type="EMBL" id="AFD09368.1"/>
    </source>
</evidence>
<dbReference type="HOGENOM" id="CLU_3257951_0_0_10"/>
<reference evidence="1" key="1">
    <citation type="submission" date="2012-02" db="EMBL/GenBank/DDBJ databases">
        <title>The complete genome of Solitalea canadensis DSM 3403.</title>
        <authorList>
            <consortium name="US DOE Joint Genome Institute (JGI-PGF)"/>
            <person name="Lucas S."/>
            <person name="Copeland A."/>
            <person name="Lapidus A."/>
            <person name="Glavina del Rio T."/>
            <person name="Dalin E."/>
            <person name="Tice H."/>
            <person name="Bruce D."/>
            <person name="Goodwin L."/>
            <person name="Pitluck S."/>
            <person name="Peters L."/>
            <person name="Ovchinnikova G."/>
            <person name="Lu M."/>
            <person name="Kyrpides N."/>
            <person name="Mavromatis K."/>
            <person name="Ivanova N."/>
            <person name="Brettin T."/>
            <person name="Detter J.C."/>
            <person name="Han C."/>
            <person name="Larimer F."/>
            <person name="Land M."/>
            <person name="Hauser L."/>
            <person name="Markowitz V."/>
            <person name="Cheng J.-F."/>
            <person name="Hugenholtz P."/>
            <person name="Woyke T."/>
            <person name="Wu D."/>
            <person name="Spring S."/>
            <person name="Schroeder M."/>
            <person name="Kopitz M."/>
            <person name="Brambilla E."/>
            <person name="Klenk H.-P."/>
            <person name="Eisen J.A."/>
        </authorList>
    </citation>
    <scope>NUCLEOTIDE SEQUENCE</scope>
    <source>
        <strain evidence="1">DSM 3403</strain>
    </source>
</reference>
<keyword evidence="2" id="KW-1185">Reference proteome</keyword>
<dbReference type="EMBL" id="CP003349">
    <property type="protein sequence ID" value="AFD09368.1"/>
    <property type="molecule type" value="Genomic_DNA"/>
</dbReference>
<sequence length="42" mass="4754">MKRIAVILLCAFIAGTVLESCRSGEKCPAYSTTKKPKKQRYY</sequence>
<name>H8KMW5_SOLCM</name>
<dbReference type="AlphaFoldDB" id="H8KMW5"/>
<evidence type="ECO:0000313" key="2">
    <source>
        <dbReference type="Proteomes" id="UP000007590"/>
    </source>
</evidence>
<accession>H8KMW5</accession>
<protein>
    <submittedName>
        <fullName evidence="1">Uncharacterized protein</fullName>
    </submittedName>
</protein>